<evidence type="ECO:0000313" key="2">
    <source>
        <dbReference type="EMBL" id="QGU07428.1"/>
    </source>
</evidence>
<feature type="chain" id="PRO_5038578772" description="Prolipoprotein LppL" evidence="1">
    <location>
        <begin position="21"/>
        <end position="341"/>
    </location>
</feature>
<evidence type="ECO:0000313" key="3">
    <source>
        <dbReference type="Proteomes" id="UP000424462"/>
    </source>
</evidence>
<dbReference type="InterPro" id="IPR015943">
    <property type="entry name" value="WD40/YVTN_repeat-like_dom_sf"/>
</dbReference>
<protein>
    <recommendedName>
        <fullName evidence="4">Prolipoprotein LppL</fullName>
    </recommendedName>
</protein>
<dbReference type="RefSeq" id="WP_231598697.1">
    <property type="nucleotide sequence ID" value="NZ_CP046455.1"/>
</dbReference>
<keyword evidence="1" id="KW-0732">Signal</keyword>
<dbReference type="SUPFAM" id="SSF63829">
    <property type="entry name" value="Calcium-dependent phosphotriesterase"/>
    <property type="match status" value="1"/>
</dbReference>
<keyword evidence="3" id="KW-1185">Reference proteome</keyword>
<feature type="signal peptide" evidence="1">
    <location>
        <begin position="1"/>
        <end position="20"/>
    </location>
</feature>
<proteinExistence type="predicted"/>
<reference evidence="2 3" key="1">
    <citation type="submission" date="2019-11" db="EMBL/GenBank/DDBJ databases">
        <title>Complete genome sequence of Corynebacterium kalinowskii 1959, a novel Corynebacterium species isolated from soil of a small paddock in Vilsendorf, Germany.</title>
        <authorList>
            <person name="Schaffert L."/>
            <person name="Ruwe M."/>
            <person name="Milse J."/>
            <person name="Hanuschka K."/>
            <person name="Ortseifen V."/>
            <person name="Droste J."/>
            <person name="Brandt D."/>
            <person name="Schlueter L."/>
            <person name="Kutter Y."/>
            <person name="Vinke S."/>
            <person name="Viehoefer P."/>
            <person name="Jacob L."/>
            <person name="Luebke N.-C."/>
            <person name="Schulte-Berndt E."/>
            <person name="Hain C."/>
            <person name="Linder M."/>
            <person name="Schmidt P."/>
            <person name="Wollenschlaeger L."/>
            <person name="Luttermann T."/>
            <person name="Thieme E."/>
            <person name="Hassa J."/>
            <person name="Haak M."/>
            <person name="Wittchen M."/>
            <person name="Mentz A."/>
            <person name="Persicke M."/>
            <person name="Busche T."/>
            <person name="Ruckert C."/>
        </authorList>
    </citation>
    <scope>NUCLEOTIDE SEQUENCE [LARGE SCALE GENOMIC DNA]</scope>
    <source>
        <strain evidence="2 3">2039</strain>
    </source>
</reference>
<evidence type="ECO:0000256" key="1">
    <source>
        <dbReference type="SAM" id="SignalP"/>
    </source>
</evidence>
<dbReference type="KEGG" id="cok:COCCU_07470"/>
<dbReference type="Proteomes" id="UP000424462">
    <property type="component" value="Chromosome"/>
</dbReference>
<dbReference type="Gene3D" id="2.130.10.10">
    <property type="entry name" value="YVTN repeat-like/Quinoprotein amine dehydrogenase"/>
    <property type="match status" value="1"/>
</dbReference>
<dbReference type="EMBL" id="CP046455">
    <property type="protein sequence ID" value="QGU07428.1"/>
    <property type="molecule type" value="Genomic_DNA"/>
</dbReference>
<organism evidence="2 3">
    <name type="scientific">Corynebacterium occultum</name>
    <dbReference type="NCBI Taxonomy" id="2675219"/>
    <lineage>
        <taxon>Bacteria</taxon>
        <taxon>Bacillati</taxon>
        <taxon>Actinomycetota</taxon>
        <taxon>Actinomycetes</taxon>
        <taxon>Mycobacteriales</taxon>
        <taxon>Corynebacteriaceae</taxon>
        <taxon>Corynebacterium</taxon>
    </lineage>
</organism>
<gene>
    <name evidence="2" type="ORF">COCCU_07470</name>
</gene>
<name>A0A6B8WM14_9CORY</name>
<dbReference type="PROSITE" id="PS51257">
    <property type="entry name" value="PROKAR_LIPOPROTEIN"/>
    <property type="match status" value="1"/>
</dbReference>
<evidence type="ECO:0008006" key="4">
    <source>
        <dbReference type="Google" id="ProtNLM"/>
    </source>
</evidence>
<accession>A0A6B8WM14</accession>
<dbReference type="AlphaFoldDB" id="A0A6B8WM14"/>
<sequence length="341" mass="35109" precursor="true">MKKRGLILGSLAVTATVVLSGCTTGSVPEPGPDMGNAAAVVSPAATDPAGRIIDIPAERAGITDMELAGEIIALRSENTLSIGELSAQESGAAEVLAIDSTCGDLAVSGAGDTFTLPCGNTLYLIDALNPNLDEVLELQAPATVATQTSTGEVLVGNDVEDSLTIYRAGEEATTFAVEGANTQLISVPVKGQPDAVVRTWNPETLIQDVDWTNDRQGATLRVGIGLGQMAGGPDGLVLVSDNLAPQIAVYSATDIIRLHQTAPVDESPWGLAWDPANELAWIASTAENTLSAYDISEGVPTEQAKLNSVADAKNILVLQDGTLLAASESGDGLQVIEQPLS</sequence>